<sequence>MTSVRSFDRLVSLGNVLVDIVVAVGELPERGSDVIAKRAGLAVGGGFNLMASAARQGLPVFYGGLVGSGPFGDIVRGALNAEGIEFLDREDAVDLGDTGFDVALIEADGERTFVTASGAEACWTRAHADRLMIGARDALAVSGYSLLQAANQEAVLRVLHAAPAEAKLFYDPGPLGHKLPSEVLSQLYRRVDWWSCNESEAYLSTGAGEPFGAAEELLGRLEGGSVVIRLGAEGCVLALPGKPPRSVPVIPVEPIDSNGAGDAHLGAFIAALARGLEPFEAASWANHAAAISVRRVGPAVSPDASATQTFLDSGVLPEVD</sequence>
<protein>
    <submittedName>
        <fullName evidence="6">Sugar/nucleoside kinase (Ribokinase family)</fullName>
    </submittedName>
</protein>
<organism evidence="6 7">
    <name type="scientific">Psychromicrobium silvestre</name>
    <dbReference type="NCBI Taxonomy" id="1645614"/>
    <lineage>
        <taxon>Bacteria</taxon>
        <taxon>Bacillati</taxon>
        <taxon>Actinomycetota</taxon>
        <taxon>Actinomycetes</taxon>
        <taxon>Micrococcales</taxon>
        <taxon>Micrococcaceae</taxon>
        <taxon>Psychromicrobium</taxon>
    </lineage>
</organism>
<dbReference type="PANTHER" id="PTHR10584">
    <property type="entry name" value="SUGAR KINASE"/>
    <property type="match status" value="1"/>
</dbReference>
<evidence type="ECO:0000259" key="5">
    <source>
        <dbReference type="Pfam" id="PF00294"/>
    </source>
</evidence>
<evidence type="ECO:0000256" key="1">
    <source>
        <dbReference type="ARBA" id="ARBA00010688"/>
    </source>
</evidence>
<evidence type="ECO:0000256" key="2">
    <source>
        <dbReference type="ARBA" id="ARBA00022679"/>
    </source>
</evidence>
<evidence type="ECO:0000256" key="3">
    <source>
        <dbReference type="ARBA" id="ARBA00022777"/>
    </source>
</evidence>
<reference evidence="6 7" key="1">
    <citation type="submission" date="2020-07" db="EMBL/GenBank/DDBJ databases">
        <title>Sequencing the genomes of 1000 actinobacteria strains.</title>
        <authorList>
            <person name="Klenk H.-P."/>
        </authorList>
    </citation>
    <scope>NUCLEOTIDE SEQUENCE [LARGE SCALE GENOMIC DNA]</scope>
    <source>
        <strain evidence="6 7">DSM 102047</strain>
    </source>
</reference>
<gene>
    <name evidence="6" type="ORF">FHU41_002219</name>
</gene>
<dbReference type="AlphaFoldDB" id="A0A7Y9LUT0"/>
<proteinExistence type="inferred from homology"/>
<dbReference type="PRINTS" id="PR00990">
    <property type="entry name" value="RIBOKINASE"/>
</dbReference>
<dbReference type="Pfam" id="PF00294">
    <property type="entry name" value="PfkB"/>
    <property type="match status" value="1"/>
</dbReference>
<evidence type="ECO:0000256" key="4">
    <source>
        <dbReference type="RuleBase" id="RU003704"/>
    </source>
</evidence>
<evidence type="ECO:0000313" key="7">
    <source>
        <dbReference type="Proteomes" id="UP000521748"/>
    </source>
</evidence>
<dbReference type="PANTHER" id="PTHR10584:SF167">
    <property type="entry name" value="PFKB DOMAIN PROTEIN"/>
    <property type="match status" value="1"/>
</dbReference>
<accession>A0A7Y9LUT0</accession>
<dbReference type="Proteomes" id="UP000521748">
    <property type="component" value="Unassembled WGS sequence"/>
</dbReference>
<dbReference type="InterPro" id="IPR002173">
    <property type="entry name" value="Carboh/pur_kinase_PfkB_CS"/>
</dbReference>
<dbReference type="EMBL" id="JACBYQ010000002">
    <property type="protein sequence ID" value="NYE95969.1"/>
    <property type="molecule type" value="Genomic_DNA"/>
</dbReference>
<dbReference type="GO" id="GO:0016301">
    <property type="term" value="F:kinase activity"/>
    <property type="evidence" value="ECO:0007669"/>
    <property type="project" value="UniProtKB-KW"/>
</dbReference>
<dbReference type="PROSITE" id="PS00584">
    <property type="entry name" value="PFKB_KINASES_2"/>
    <property type="match status" value="1"/>
</dbReference>
<dbReference type="InterPro" id="IPR002139">
    <property type="entry name" value="Ribo/fructo_kinase"/>
</dbReference>
<comment type="caution">
    <text evidence="6">The sequence shown here is derived from an EMBL/GenBank/DDBJ whole genome shotgun (WGS) entry which is preliminary data.</text>
</comment>
<keyword evidence="3 4" id="KW-0418">Kinase</keyword>
<dbReference type="InterPro" id="IPR029056">
    <property type="entry name" value="Ribokinase-like"/>
</dbReference>
<keyword evidence="7" id="KW-1185">Reference proteome</keyword>
<keyword evidence="2 4" id="KW-0808">Transferase</keyword>
<dbReference type="SUPFAM" id="SSF53613">
    <property type="entry name" value="Ribokinase-like"/>
    <property type="match status" value="1"/>
</dbReference>
<dbReference type="InterPro" id="IPR011611">
    <property type="entry name" value="PfkB_dom"/>
</dbReference>
<dbReference type="GO" id="GO:0006796">
    <property type="term" value="P:phosphate-containing compound metabolic process"/>
    <property type="evidence" value="ECO:0007669"/>
    <property type="project" value="UniProtKB-ARBA"/>
</dbReference>
<feature type="domain" description="Carbohydrate kinase PfkB" evidence="5">
    <location>
        <begin position="9"/>
        <end position="300"/>
    </location>
</feature>
<dbReference type="RefSeq" id="WP_179389687.1">
    <property type="nucleotide sequence ID" value="NZ_JACBYQ010000002.1"/>
</dbReference>
<name>A0A7Y9LUT0_9MICC</name>
<evidence type="ECO:0000313" key="6">
    <source>
        <dbReference type="EMBL" id="NYE95969.1"/>
    </source>
</evidence>
<dbReference type="Gene3D" id="3.40.1190.20">
    <property type="match status" value="1"/>
</dbReference>
<comment type="similarity">
    <text evidence="1 4">Belongs to the carbohydrate kinase PfkB family.</text>
</comment>